<dbReference type="AlphaFoldDB" id="A0A1I6JCQ2"/>
<dbReference type="InterPro" id="IPR010131">
    <property type="entry name" value="MdtP/NodT-like"/>
</dbReference>
<proteinExistence type="inferred from homology"/>
<sequence length="458" mass="48068">MRRSAILITAIVIAGCAGDRPPLPPASAVAPPNGWRTDLGPGAPIAADWWSAFGDSVLTQLVARGLANNVDIAVAAERVEEARAQQRLAEAQRQPGLTAGAPLTEARALNAFGVPAVNTGFQPALQASYDLDLFGRLRQASRAARAQLLASEGAADAVRLAVASGIASAYITLRGLDARLAVARETLSARAEGLRIARRRADAGYTSALELHQSEAEYRAAQQLVPQLELAISRQENALSLLIGDPPAGIGRGLPLARLRTPAIPDGLPADLLRRRPDLFQAEQTLVAADRTLDSARAALLPSVSLTGSAGLVLSTALSDPVGVFSLGGSVLAPIFDAGRLRAQVDAAEARRDQAAFSYRRSALTAFREVEDSLAGVRRSGEQARALIGQRDALAAALRNATNRYRAGYSSYLEQLDAQRGLLSAELGAIQAETDRLSSYVALYQAMGGGWRGAAPAP</sequence>
<dbReference type="Gene3D" id="1.20.1600.10">
    <property type="entry name" value="Outer membrane efflux proteins (OEP)"/>
    <property type="match status" value="1"/>
</dbReference>
<evidence type="ECO:0000313" key="3">
    <source>
        <dbReference type="EMBL" id="SFR76702.1"/>
    </source>
</evidence>
<keyword evidence="2" id="KW-0564">Palmitate</keyword>
<dbReference type="PANTHER" id="PTHR30203">
    <property type="entry name" value="OUTER MEMBRANE CATION EFFLUX PROTEIN"/>
    <property type="match status" value="1"/>
</dbReference>
<dbReference type="STRING" id="1166337.SAMN05192580_0109"/>
<dbReference type="InterPro" id="IPR003423">
    <property type="entry name" value="OMP_efflux"/>
</dbReference>
<dbReference type="PANTHER" id="PTHR30203:SF33">
    <property type="entry name" value="BLR4455 PROTEIN"/>
    <property type="match status" value="1"/>
</dbReference>
<keyword evidence="2" id="KW-1134">Transmembrane beta strand</keyword>
<evidence type="ECO:0000256" key="1">
    <source>
        <dbReference type="ARBA" id="ARBA00007613"/>
    </source>
</evidence>
<keyword evidence="4" id="KW-1185">Reference proteome</keyword>
<dbReference type="NCBIfam" id="TIGR01845">
    <property type="entry name" value="outer_NodT"/>
    <property type="match status" value="1"/>
</dbReference>
<comment type="similarity">
    <text evidence="1 2">Belongs to the outer membrane factor (OMF) (TC 1.B.17) family.</text>
</comment>
<reference evidence="3 4" key="1">
    <citation type="submission" date="2016-10" db="EMBL/GenBank/DDBJ databases">
        <authorList>
            <person name="de Groot N.N."/>
        </authorList>
    </citation>
    <scope>NUCLEOTIDE SEQUENCE [LARGE SCALE GENOMIC DNA]</scope>
    <source>
        <strain evidence="3 4">S5-249</strain>
    </source>
</reference>
<accession>A0A1I6JCQ2</accession>
<dbReference type="GO" id="GO:0005886">
    <property type="term" value="C:plasma membrane"/>
    <property type="evidence" value="ECO:0007669"/>
    <property type="project" value="UniProtKB-SubCell"/>
</dbReference>
<dbReference type="Gene3D" id="2.20.200.10">
    <property type="entry name" value="Outer membrane efflux proteins (OEP)"/>
    <property type="match status" value="1"/>
</dbReference>
<dbReference type="OrthoDB" id="9783100at2"/>
<comment type="subcellular location">
    <subcellularLocation>
        <location evidence="2">Cell membrane</location>
        <topology evidence="2">Lipid-anchor</topology>
    </subcellularLocation>
</comment>
<evidence type="ECO:0000256" key="2">
    <source>
        <dbReference type="RuleBase" id="RU362097"/>
    </source>
</evidence>
<dbReference type="Proteomes" id="UP000198824">
    <property type="component" value="Unassembled WGS sequence"/>
</dbReference>
<name>A0A1I6JCQ2_9SPHN</name>
<dbReference type="EMBL" id="FOZG01000001">
    <property type="protein sequence ID" value="SFR76702.1"/>
    <property type="molecule type" value="Genomic_DNA"/>
</dbReference>
<dbReference type="RefSeq" id="WP_093309314.1">
    <property type="nucleotide sequence ID" value="NZ_FOZG01000001.1"/>
</dbReference>
<dbReference type="PROSITE" id="PS51257">
    <property type="entry name" value="PROKAR_LIPOPROTEIN"/>
    <property type="match status" value="1"/>
</dbReference>
<dbReference type="SUPFAM" id="SSF56954">
    <property type="entry name" value="Outer membrane efflux proteins (OEP)"/>
    <property type="match status" value="1"/>
</dbReference>
<keyword evidence="2" id="KW-0472">Membrane</keyword>
<keyword evidence="2 3" id="KW-0449">Lipoprotein</keyword>
<dbReference type="Pfam" id="PF02321">
    <property type="entry name" value="OEP"/>
    <property type="match status" value="2"/>
</dbReference>
<organism evidence="3 4">
    <name type="scientific">Sphingomonas jatrophae</name>
    <dbReference type="NCBI Taxonomy" id="1166337"/>
    <lineage>
        <taxon>Bacteria</taxon>
        <taxon>Pseudomonadati</taxon>
        <taxon>Pseudomonadota</taxon>
        <taxon>Alphaproteobacteria</taxon>
        <taxon>Sphingomonadales</taxon>
        <taxon>Sphingomonadaceae</taxon>
        <taxon>Sphingomonas</taxon>
    </lineage>
</organism>
<keyword evidence="2" id="KW-0812">Transmembrane</keyword>
<dbReference type="GO" id="GO:0015562">
    <property type="term" value="F:efflux transmembrane transporter activity"/>
    <property type="evidence" value="ECO:0007669"/>
    <property type="project" value="InterPro"/>
</dbReference>
<gene>
    <name evidence="3" type="ORF">SAMN05192580_0109</name>
</gene>
<evidence type="ECO:0000313" key="4">
    <source>
        <dbReference type="Proteomes" id="UP000198824"/>
    </source>
</evidence>
<protein>
    <submittedName>
        <fullName evidence="3">Efflux transporter, outer membrane factor (OMF) lipoprotein, NodT family</fullName>
    </submittedName>
</protein>